<dbReference type="CDD" id="cd23059">
    <property type="entry name" value="PDZ3_Par3-like"/>
    <property type="match status" value="1"/>
</dbReference>
<dbReference type="InterPro" id="IPR001478">
    <property type="entry name" value="PDZ"/>
</dbReference>
<dbReference type="CDD" id="cd06691">
    <property type="entry name" value="PDZ1_Par3-like"/>
    <property type="match status" value="1"/>
</dbReference>
<evidence type="ECO:0000313" key="14">
    <source>
        <dbReference type="Proteomes" id="UP000694701"/>
    </source>
</evidence>
<keyword evidence="6" id="KW-0132">Cell division</keyword>
<dbReference type="Pfam" id="PF12053">
    <property type="entry name" value="Par3_HAL_N_term"/>
    <property type="match status" value="1"/>
</dbReference>
<keyword evidence="5" id="KW-0597">Phosphoprotein</keyword>
<dbReference type="GO" id="GO:0012505">
    <property type="term" value="C:endomembrane system"/>
    <property type="evidence" value="ECO:0007669"/>
    <property type="project" value="UniProtKB-SubCell"/>
</dbReference>
<feature type="compositionally biased region" description="Basic and acidic residues" evidence="11">
    <location>
        <begin position="1197"/>
        <end position="1212"/>
    </location>
</feature>
<dbReference type="CDD" id="cd23058">
    <property type="entry name" value="PDZ2_Par3-like"/>
    <property type="match status" value="1"/>
</dbReference>
<dbReference type="GO" id="GO:0005912">
    <property type="term" value="C:adherens junction"/>
    <property type="evidence" value="ECO:0007669"/>
    <property type="project" value="TreeGrafter"/>
</dbReference>
<dbReference type="Gene3D" id="3.10.20.90">
    <property type="entry name" value="Phosphatidylinositol 3-kinase Catalytic Subunit, Chain A, domain 1"/>
    <property type="match status" value="1"/>
</dbReference>
<dbReference type="GO" id="GO:0007155">
    <property type="term" value="P:cell adhesion"/>
    <property type="evidence" value="ECO:0007669"/>
    <property type="project" value="TreeGrafter"/>
</dbReference>
<feature type="compositionally biased region" description="Basic and acidic residues" evidence="11">
    <location>
        <begin position="1042"/>
        <end position="1070"/>
    </location>
</feature>
<dbReference type="GO" id="GO:0051301">
    <property type="term" value="P:cell division"/>
    <property type="evidence" value="ECO:0007669"/>
    <property type="project" value="UniProtKB-KW"/>
</dbReference>
<accession>A0A8C2I2I5</accession>
<feature type="compositionally biased region" description="Basic and acidic residues" evidence="11">
    <location>
        <begin position="193"/>
        <end position="225"/>
    </location>
</feature>
<evidence type="ECO:0000256" key="1">
    <source>
        <dbReference type="ARBA" id="ARBA00004308"/>
    </source>
</evidence>
<protein>
    <submittedName>
        <fullName evidence="13">Par-3 family cell polarity regulator alpha, b</fullName>
    </submittedName>
</protein>
<dbReference type="FunFam" id="2.30.42.10:FF:000011">
    <property type="entry name" value="partitioning defective 3 homolog isoform X1"/>
    <property type="match status" value="1"/>
</dbReference>
<feature type="compositionally biased region" description="Basic and acidic residues" evidence="11">
    <location>
        <begin position="1219"/>
        <end position="1233"/>
    </location>
</feature>
<dbReference type="Pfam" id="PF00595">
    <property type="entry name" value="PDZ"/>
    <property type="match status" value="3"/>
</dbReference>
<feature type="region of interest" description="Disordered" evidence="11">
    <location>
        <begin position="81"/>
        <end position="113"/>
    </location>
</feature>
<comment type="similarity">
    <text evidence="3">Belongs to the PAR3 family.</text>
</comment>
<evidence type="ECO:0000256" key="8">
    <source>
        <dbReference type="ARBA" id="ARBA00022949"/>
    </source>
</evidence>
<dbReference type="FunFam" id="3.10.20.90:FF:000017">
    <property type="entry name" value="partitioning defective 3 homolog isoform X2"/>
    <property type="match status" value="1"/>
</dbReference>
<dbReference type="GO" id="GO:0051660">
    <property type="term" value="P:establishment of centrosome localization"/>
    <property type="evidence" value="ECO:0007669"/>
    <property type="project" value="TreeGrafter"/>
</dbReference>
<reference evidence="13" key="1">
    <citation type="submission" date="2025-08" db="UniProtKB">
        <authorList>
            <consortium name="Ensembl"/>
        </authorList>
    </citation>
    <scope>IDENTIFICATION</scope>
</reference>
<evidence type="ECO:0000256" key="3">
    <source>
        <dbReference type="ARBA" id="ARBA00005358"/>
    </source>
</evidence>
<dbReference type="GO" id="GO:0016324">
    <property type="term" value="C:apical plasma membrane"/>
    <property type="evidence" value="ECO:0007669"/>
    <property type="project" value="TreeGrafter"/>
</dbReference>
<dbReference type="SUPFAM" id="SSF50156">
    <property type="entry name" value="PDZ domain-like"/>
    <property type="match status" value="3"/>
</dbReference>
<dbReference type="SMART" id="SM00228">
    <property type="entry name" value="PDZ"/>
    <property type="match status" value="3"/>
</dbReference>
<feature type="compositionally biased region" description="Polar residues" evidence="11">
    <location>
        <begin position="414"/>
        <end position="424"/>
    </location>
</feature>
<keyword evidence="8" id="KW-0965">Cell junction</keyword>
<organism evidence="13 14">
    <name type="scientific">Cyprinus carpio</name>
    <name type="common">Common carp</name>
    <dbReference type="NCBI Taxonomy" id="7962"/>
    <lineage>
        <taxon>Eukaryota</taxon>
        <taxon>Metazoa</taxon>
        <taxon>Chordata</taxon>
        <taxon>Craniata</taxon>
        <taxon>Vertebrata</taxon>
        <taxon>Euteleostomi</taxon>
        <taxon>Actinopterygii</taxon>
        <taxon>Neopterygii</taxon>
        <taxon>Teleostei</taxon>
        <taxon>Ostariophysi</taxon>
        <taxon>Cypriniformes</taxon>
        <taxon>Cyprinidae</taxon>
        <taxon>Cyprininae</taxon>
        <taxon>Cyprinus</taxon>
    </lineage>
</organism>
<feature type="compositionally biased region" description="Polar residues" evidence="11">
    <location>
        <begin position="1022"/>
        <end position="1041"/>
    </location>
</feature>
<dbReference type="Proteomes" id="UP000694701">
    <property type="component" value="Unplaced"/>
</dbReference>
<dbReference type="InterPro" id="IPR021922">
    <property type="entry name" value="Par3/HAL_N"/>
</dbReference>
<feature type="domain" description="PDZ" evidence="12">
    <location>
        <begin position="590"/>
        <end position="665"/>
    </location>
</feature>
<keyword evidence="10" id="KW-0131">Cell cycle</keyword>
<dbReference type="PROSITE" id="PS50106">
    <property type="entry name" value="PDZ"/>
    <property type="match status" value="3"/>
</dbReference>
<feature type="domain" description="PDZ" evidence="12">
    <location>
        <begin position="464"/>
        <end position="538"/>
    </location>
</feature>
<feature type="compositionally biased region" description="Polar residues" evidence="11">
    <location>
        <begin position="858"/>
        <end position="870"/>
    </location>
</feature>
<keyword evidence="9" id="KW-0472">Membrane</keyword>
<feature type="domain" description="PDZ" evidence="12">
    <location>
        <begin position="273"/>
        <end position="349"/>
    </location>
</feature>
<dbReference type="PANTHER" id="PTHR16484">
    <property type="entry name" value="PARTITIONING DEFECTIVE 3 RELATED"/>
    <property type="match status" value="1"/>
</dbReference>
<feature type="region of interest" description="Disordered" evidence="11">
    <location>
        <begin position="410"/>
        <end position="459"/>
    </location>
</feature>
<feature type="region of interest" description="Disordered" evidence="11">
    <location>
        <begin position="157"/>
        <end position="251"/>
    </location>
</feature>
<feature type="compositionally biased region" description="Low complexity" evidence="11">
    <location>
        <begin position="91"/>
        <end position="100"/>
    </location>
</feature>
<feature type="compositionally biased region" description="Polar residues" evidence="11">
    <location>
        <begin position="878"/>
        <end position="889"/>
    </location>
</feature>
<dbReference type="PANTHER" id="PTHR16484:SF10">
    <property type="entry name" value="PARTITIONING DEFECTIVE 3 HOMOLOG"/>
    <property type="match status" value="1"/>
</dbReference>
<dbReference type="Gene3D" id="2.30.42.10">
    <property type="match status" value="3"/>
</dbReference>
<dbReference type="GO" id="GO:0045197">
    <property type="term" value="P:establishment or maintenance of epithelial cell apical/basal polarity"/>
    <property type="evidence" value="ECO:0007669"/>
    <property type="project" value="TreeGrafter"/>
</dbReference>
<feature type="compositionally biased region" description="Gly residues" evidence="11">
    <location>
        <begin position="1177"/>
        <end position="1187"/>
    </location>
</feature>
<dbReference type="AlphaFoldDB" id="A0A8C2I2I5"/>
<dbReference type="FunFam" id="2.30.42.10:FF:000078">
    <property type="entry name" value="Partitioning defective 3 homolog B"/>
    <property type="match status" value="1"/>
</dbReference>
<sequence length="1258" mass="140082">MKVTVCFGRTRVVVPCGDGNIKVHALVQQAAMRYRRAIAKGEEYWVQVYRLEHGDGGILDLDDVLCDVADDKDRLVAVFDEQEPHVGGDGTSASSTGTQSPELFSGEPSTSTPLSAFQPYLPHSEIEVTTSTLRTNMPLHVRRSSDPALLNLTAMSFSEPGSQTEEPSRKNPTRWSTTAGFLKPRFSSGTNSLERKGRGVDTYRSLPRDAGQRSNQKEFQREKARSSLSANHPMVDRWLERQEQDEEENGRIEPVGRADTCLEHMGVRSLDDIVKLVEVSNDGGPLGIHVVPFSGRDRRTLGLLVKRLERGGKADVQGLFQENDCIVRINNGDLRNVRFEQAQNMFRQAMHSPVILFHVVPTTMRSQYEQISYNEHNPRVNIDLSGRFSPDCLTNDPVGLDHAAHRLAQHMPHPSNNHLDTSSPIHHPVGSSGKPPSGHASSPQRGLSPAPTTGFTKKVGRRLGIQLRKGPEGLGFSITSRDVPLGGSAPIYVKNILPRGAAIQDGRLKAGDRLLEVNGVDLNGRGQEEVVSLLRATPMGGTVSLLVLRQEESILPREMNTEPAMQNTREWKVEDEELVLTPDGTREFLTLEVPLSDSGSAGLGVSVKGNRSKESHADLGIFVKSIINGGAACKDGRLRVNDQLIAVNGESLLGKTNQDAMETLRMSMSTEGNKRGMIQLIVARRINKRLEGDSRCSPRGLERTLSPSPDDHERRISHSLYGIEGLDDNLRPHANTSHHKMNHYQLSPTVNMPQDDTVIIEDDGPHVLPAQLSDQSSSSSHEDMGFAVETPPPPPWDQELPNSSSSANDEGAFQREGFGRQSMSEKRTKQYGDASQLDIIKTRKSKSMDLVEEDNEGSSRSGRDSVSTVADLTPLPVTEQQLINGNQPQNDKKKEKGGKDKKKPEKEKGKTKKGMLKGLGEMFRFGKYRKDERMDGPKWKAEETHASEEETRRMRQEQERIQAKTREIRQRQARERDYAEIQDFSRSTLTSLPPEEPPYAGIGLLEHGGYHRIHTPPDSPYTHKQNAHNGHPSTSDRLTPSNHDRIQRLRQEFQQVRQEEAEPDDRHRAYSLEQHWSNCSSQTSSGRHSVSVEVQLQRQEARDAFTHAQRQYSSLPRHPRKTPTPASEREWERVCQAGDGFQAAKDSGRYSSYQGSRSVPRTVPRSGCRNGLSVPPGAGGSSSGGGYNARVLLEAQELLRQEQRRREQEMKGRGPSMRLDYESQDSKGPHRQDVPPSPSQVVRLSRINTPEKTRPFLS</sequence>
<dbReference type="InterPro" id="IPR036034">
    <property type="entry name" value="PDZ_sf"/>
</dbReference>
<proteinExistence type="inferred from homology"/>
<keyword evidence="7" id="KW-0677">Repeat</keyword>
<feature type="compositionally biased region" description="Polar residues" evidence="11">
    <location>
        <begin position="439"/>
        <end position="455"/>
    </location>
</feature>
<feature type="compositionally biased region" description="Basic and acidic residues" evidence="11">
    <location>
        <begin position="890"/>
        <end position="908"/>
    </location>
</feature>
<feature type="compositionally biased region" description="Low complexity" evidence="11">
    <location>
        <begin position="1149"/>
        <end position="1158"/>
    </location>
</feature>
<evidence type="ECO:0000256" key="9">
    <source>
        <dbReference type="ARBA" id="ARBA00023136"/>
    </source>
</evidence>
<feature type="region of interest" description="Disordered" evidence="11">
    <location>
        <begin position="933"/>
        <end position="1258"/>
    </location>
</feature>
<feature type="compositionally biased region" description="Polar residues" evidence="11">
    <location>
        <begin position="1239"/>
        <end position="1248"/>
    </location>
</feature>
<evidence type="ECO:0000256" key="7">
    <source>
        <dbReference type="ARBA" id="ARBA00022737"/>
    </source>
</evidence>
<evidence type="ECO:0000256" key="11">
    <source>
        <dbReference type="SAM" id="MobiDB-lite"/>
    </source>
</evidence>
<evidence type="ECO:0000256" key="10">
    <source>
        <dbReference type="ARBA" id="ARBA00023306"/>
    </source>
</evidence>
<gene>
    <name evidence="13" type="primary">LOC109083514</name>
</gene>
<feature type="compositionally biased region" description="Basic and acidic residues" evidence="11">
    <location>
        <begin position="1249"/>
        <end position="1258"/>
    </location>
</feature>
<feature type="compositionally biased region" description="Basic and acidic residues" evidence="11">
    <location>
        <begin position="692"/>
        <end position="702"/>
    </location>
</feature>
<feature type="compositionally biased region" description="Polar residues" evidence="11">
    <location>
        <begin position="1074"/>
        <end position="1098"/>
    </location>
</feature>
<evidence type="ECO:0000313" key="13">
    <source>
        <dbReference type="Ensembl" id="ENSCCRP00020073402.1"/>
    </source>
</evidence>
<evidence type="ECO:0000256" key="2">
    <source>
        <dbReference type="ARBA" id="ARBA00004435"/>
    </source>
</evidence>
<dbReference type="GO" id="GO:0005938">
    <property type="term" value="C:cell cortex"/>
    <property type="evidence" value="ECO:0007669"/>
    <property type="project" value="TreeGrafter"/>
</dbReference>
<dbReference type="GO" id="GO:0008104">
    <property type="term" value="P:intracellular protein localization"/>
    <property type="evidence" value="ECO:0007669"/>
    <property type="project" value="TreeGrafter"/>
</dbReference>
<evidence type="ECO:0000256" key="5">
    <source>
        <dbReference type="ARBA" id="ARBA00022553"/>
    </source>
</evidence>
<feature type="region of interest" description="Disordered" evidence="11">
    <location>
        <begin position="692"/>
        <end position="714"/>
    </location>
</feature>
<name>A0A8C2I2I5_CYPCA</name>
<dbReference type="GO" id="GO:0035091">
    <property type="term" value="F:phosphatidylinositol binding"/>
    <property type="evidence" value="ECO:0007669"/>
    <property type="project" value="TreeGrafter"/>
</dbReference>
<dbReference type="GO" id="GO:0030010">
    <property type="term" value="P:establishment of cell polarity"/>
    <property type="evidence" value="ECO:0007669"/>
    <property type="project" value="TreeGrafter"/>
</dbReference>
<dbReference type="InterPro" id="IPR052213">
    <property type="entry name" value="PAR3"/>
</dbReference>
<keyword evidence="4" id="KW-0796">Tight junction</keyword>
<evidence type="ECO:0000256" key="6">
    <source>
        <dbReference type="ARBA" id="ARBA00022618"/>
    </source>
</evidence>
<dbReference type="Ensembl" id="ENSCCRT00020080586.1">
    <property type="protein sequence ID" value="ENSCCRP00020073402.1"/>
    <property type="gene ID" value="ENSCCRG00020022894.1"/>
</dbReference>
<feature type="compositionally biased region" description="Basic and acidic residues" evidence="11">
    <location>
        <begin position="933"/>
        <end position="979"/>
    </location>
</feature>
<dbReference type="GO" id="GO:0005923">
    <property type="term" value="C:bicellular tight junction"/>
    <property type="evidence" value="ECO:0007669"/>
    <property type="project" value="UniProtKB-SubCell"/>
</dbReference>
<feature type="region of interest" description="Disordered" evidence="11">
    <location>
        <begin position="767"/>
        <end position="919"/>
    </location>
</feature>
<evidence type="ECO:0000259" key="12">
    <source>
        <dbReference type="PROSITE" id="PS50106"/>
    </source>
</evidence>
<evidence type="ECO:0000256" key="4">
    <source>
        <dbReference type="ARBA" id="ARBA00022427"/>
    </source>
</evidence>
<dbReference type="GO" id="GO:0000226">
    <property type="term" value="P:microtubule cytoskeleton organization"/>
    <property type="evidence" value="ECO:0007669"/>
    <property type="project" value="TreeGrafter"/>
</dbReference>
<comment type="subcellular location">
    <subcellularLocation>
        <location evidence="2">Cell junction</location>
        <location evidence="2">Tight junction</location>
    </subcellularLocation>
    <subcellularLocation>
        <location evidence="1">Endomembrane system</location>
    </subcellularLocation>
</comment>